<dbReference type="STRING" id="590646.G3BDQ1"/>
<dbReference type="Gene3D" id="1.25.40.1040">
    <property type="match status" value="1"/>
</dbReference>
<dbReference type="InterPro" id="IPR003107">
    <property type="entry name" value="HAT"/>
</dbReference>
<dbReference type="HOGENOM" id="CLU_007630_0_1_1"/>
<dbReference type="InterPro" id="IPR008847">
    <property type="entry name" value="Suf"/>
</dbReference>
<evidence type="ECO:0000256" key="2">
    <source>
        <dbReference type="ARBA" id="ARBA00023242"/>
    </source>
</evidence>
<keyword evidence="2 4" id="KW-0539">Nucleus</keyword>
<reference evidence="7 8" key="1">
    <citation type="journal article" date="2011" name="Proc. Natl. Acad. Sci. U.S.A.">
        <title>Comparative genomics of xylose-fermenting fungi for enhanced biofuel production.</title>
        <authorList>
            <person name="Wohlbach D.J."/>
            <person name="Kuo A."/>
            <person name="Sato T.K."/>
            <person name="Potts K.M."/>
            <person name="Salamov A.A."/>
            <person name="LaButti K.M."/>
            <person name="Sun H."/>
            <person name="Clum A."/>
            <person name="Pangilinan J.L."/>
            <person name="Lindquist E.A."/>
            <person name="Lucas S."/>
            <person name="Lapidus A."/>
            <person name="Jin M."/>
            <person name="Gunawan C."/>
            <person name="Balan V."/>
            <person name="Dale B.E."/>
            <person name="Jeffries T.W."/>
            <person name="Zinkel R."/>
            <person name="Barry K.W."/>
            <person name="Grigoriev I.V."/>
            <person name="Gasch A.P."/>
        </authorList>
    </citation>
    <scope>NUCLEOTIDE SEQUENCE [LARGE SCALE GENOMIC DNA]</scope>
    <source>
        <strain evidence="8">ATCC 10573 / BCRC 21748 / CBS 615 / JCM 9827 / NBRC 10315 / NRRL Y-1498 / VKM Y-70</strain>
    </source>
</reference>
<evidence type="ECO:0000256" key="1">
    <source>
        <dbReference type="ARBA" id="ARBA00022737"/>
    </source>
</evidence>
<evidence type="ECO:0000259" key="6">
    <source>
        <dbReference type="Pfam" id="PF05843"/>
    </source>
</evidence>
<comment type="function">
    <text evidence="4">Component of the cleavage factor IA (CFIA) complex, which is involved in the endonucleolytic cleavage during polyadenylation-dependent pre-mRNA 3'-end formation.</text>
</comment>
<organism evidence="8">
    <name type="scientific">Candida tenuis (strain ATCC 10573 / BCRC 21748 / CBS 615 / JCM 9827 / NBRC 10315 / NRRL Y-1498 / VKM Y-70)</name>
    <name type="common">Yeast</name>
    <name type="synonym">Yamadazyma tenuis</name>
    <dbReference type="NCBI Taxonomy" id="590646"/>
    <lineage>
        <taxon>Eukaryota</taxon>
        <taxon>Fungi</taxon>
        <taxon>Dikarya</taxon>
        <taxon>Ascomycota</taxon>
        <taxon>Saccharomycotina</taxon>
        <taxon>Pichiomycetes</taxon>
        <taxon>Debaryomycetaceae</taxon>
        <taxon>Yamadazyma</taxon>
    </lineage>
</organism>
<dbReference type="EMBL" id="GL996528">
    <property type="protein sequence ID" value="EGV60354.1"/>
    <property type="molecule type" value="Genomic_DNA"/>
</dbReference>
<dbReference type="SMART" id="SM00386">
    <property type="entry name" value="HAT"/>
    <property type="match status" value="5"/>
</dbReference>
<dbReference type="Pfam" id="PF05843">
    <property type="entry name" value="Suf"/>
    <property type="match status" value="1"/>
</dbReference>
<evidence type="ECO:0000256" key="5">
    <source>
        <dbReference type="SAM" id="MobiDB-lite"/>
    </source>
</evidence>
<dbReference type="GeneID" id="18250880"/>
<proteinExistence type="predicted"/>
<dbReference type="eggNOG" id="KOG1914">
    <property type="taxonomic scope" value="Eukaryota"/>
</dbReference>
<comment type="subcellular location">
    <subcellularLocation>
        <location evidence="4">Nucleus</location>
    </subcellularLocation>
    <subcellularLocation>
        <location evidence="4">Cytoplasm</location>
    </subcellularLocation>
    <text evidence="4">Nucleus and/or cytoplasm.</text>
</comment>
<protein>
    <recommendedName>
        <fullName evidence="3 4">mRNA 3'-end-processing protein RNA14</fullName>
    </recommendedName>
</protein>
<dbReference type="KEGG" id="cten:18250880"/>
<dbReference type="PANTHER" id="PTHR19980">
    <property type="entry name" value="RNA CLEAVAGE STIMULATION FACTOR"/>
    <property type="match status" value="1"/>
</dbReference>
<evidence type="ECO:0000256" key="4">
    <source>
        <dbReference type="RuleBase" id="RU369035"/>
    </source>
</evidence>
<gene>
    <name evidence="7" type="ORF">CANTEDRAFT_99808</name>
</gene>
<evidence type="ECO:0000313" key="8">
    <source>
        <dbReference type="Proteomes" id="UP000000707"/>
    </source>
</evidence>
<sequence>MSGDSKKKRLALDVIGQLEDDLKANPLDYAKWNKLIKQVVAKDKEEQIRKTFDKYLSIFQYDGKQWCTYITYEMSRQDFLKVQELFSKCITVVDNVELFRLYVSYVRRVNDVITGGEKARGIVIQAFEFAVNRVGIDLRSGDLWTDYLDFLKSWTPSASWEQQQKLDLIRKVYKKMLVIPTEKIEALWSTYTKWENEVNSSTASRFIADKSSEFMEARSWNVEWHNITKNQLRRDLIPSDISSDVVKLQLNLWYKWVEFERRNGLNLKDEKLLEQRIEYVYKQSVMSLVFVPEVWYKYNNYNKLNGSSTSSIDLLTQGLILNPTSYLLSFELSELYEKENNISKANETLESLINSLTADYEVVVKHIDTINERSEAHSRNGKQAKSSSDNMDEDDDDQPNSKIGYQLSDIDIRTLKALKSQQKELSRAITLVYTKQMMTNKRSSGIKESRQIFKQAKKFAGIGNELYVENALTEYYSDNKNIARKVFELGMKTYGTDGDYLLSYLDFLIMVNETENIKVLFEVATNGLTKVIEEDTIITEDVDTPVWIKDELKETIERNKLHVKRLIKRYSKFATKFLDLGIVASLESRYRELFSDDDPIIFLSSRYAYDDVDLIRADLGMSTKIKEPIGDGIPSQTEGPDAKRRKVQLPSRPVTRQETPDKESNSQISQQQSQGFIGNSIYNLLRVLPNSSYFGKPEDRVFNSKKLVELLNSIDLPK</sequence>
<dbReference type="AlphaFoldDB" id="G3BDQ1"/>
<dbReference type="Proteomes" id="UP000000707">
    <property type="component" value="Unassembled WGS sequence"/>
</dbReference>
<dbReference type="GO" id="GO:0180010">
    <property type="term" value="P:co-transcriptional mRNA 3'-end processing, cleavage and polyadenylation pathway"/>
    <property type="evidence" value="ECO:0007669"/>
    <property type="project" value="UniProtKB-UniRule"/>
</dbReference>
<dbReference type="GO" id="GO:0005634">
    <property type="term" value="C:nucleus"/>
    <property type="evidence" value="ECO:0007669"/>
    <property type="project" value="UniProtKB-SubCell"/>
</dbReference>
<dbReference type="GO" id="GO:0005737">
    <property type="term" value="C:cytoplasm"/>
    <property type="evidence" value="ECO:0007669"/>
    <property type="project" value="UniProtKB-SubCell"/>
</dbReference>
<feature type="domain" description="Suppressor of forked" evidence="6">
    <location>
        <begin position="14"/>
        <end position="616"/>
    </location>
</feature>
<evidence type="ECO:0000256" key="3">
    <source>
        <dbReference type="ARBA" id="ARBA00026188"/>
    </source>
</evidence>
<keyword evidence="4" id="KW-0963">Cytoplasm</keyword>
<name>G3BDQ1_CANTC</name>
<feature type="region of interest" description="Disordered" evidence="5">
    <location>
        <begin position="626"/>
        <end position="672"/>
    </location>
</feature>
<keyword evidence="1" id="KW-0677">Repeat</keyword>
<dbReference type="InterPro" id="IPR045243">
    <property type="entry name" value="Rna14-like"/>
</dbReference>
<accession>G3BDQ1</accession>
<dbReference type="SUPFAM" id="SSF48452">
    <property type="entry name" value="TPR-like"/>
    <property type="match status" value="2"/>
</dbReference>
<evidence type="ECO:0000313" key="7">
    <source>
        <dbReference type="EMBL" id="EGV60354.1"/>
    </source>
</evidence>
<keyword evidence="4" id="KW-0507">mRNA processing</keyword>
<dbReference type="GO" id="GO:0003729">
    <property type="term" value="F:mRNA binding"/>
    <property type="evidence" value="ECO:0007669"/>
    <property type="project" value="TreeGrafter"/>
</dbReference>
<dbReference type="PANTHER" id="PTHR19980:SF0">
    <property type="entry name" value="CLEAVAGE STIMULATION FACTOR SUBUNIT 3"/>
    <property type="match status" value="1"/>
</dbReference>
<dbReference type="OrthoDB" id="26282at2759"/>
<keyword evidence="8" id="KW-1185">Reference proteome</keyword>
<feature type="region of interest" description="Disordered" evidence="5">
    <location>
        <begin position="373"/>
        <end position="403"/>
    </location>
</feature>
<dbReference type="InterPro" id="IPR011990">
    <property type="entry name" value="TPR-like_helical_dom_sf"/>
</dbReference>